<dbReference type="GO" id="GO:0004817">
    <property type="term" value="F:cysteine-tRNA ligase activity"/>
    <property type="evidence" value="ECO:0007669"/>
    <property type="project" value="TreeGrafter"/>
</dbReference>
<keyword evidence="5 10" id="KW-0479">Metal-binding</keyword>
<dbReference type="InterPro" id="IPR017812">
    <property type="entry name" value="Mycothiol_ligase_MshC"/>
</dbReference>
<evidence type="ECO:0000256" key="6">
    <source>
        <dbReference type="ARBA" id="ARBA00022741"/>
    </source>
</evidence>
<dbReference type="CDD" id="cd00672">
    <property type="entry name" value="CysRS_core"/>
    <property type="match status" value="1"/>
</dbReference>
<keyword evidence="6 10" id="KW-0547">Nucleotide-binding</keyword>
<dbReference type="InterPro" id="IPR024909">
    <property type="entry name" value="Cys-tRNA/MSH_ligase"/>
</dbReference>
<dbReference type="RefSeq" id="WP_158039682.1">
    <property type="nucleotide sequence ID" value="NZ_JACCFV010000001.1"/>
</dbReference>
<sequence length="426" mass="45769">MKSVASWPAPEIPRIGGTGIPVSLFDSSTGEVVPVQPDAHATLYVCGITPYDATHLGHAATYLAFDTLGRAWRDAGIEVSYSQNITDVDDPLLERATATGVDWEDLAQSQTDLFRSDMAALRVIPPDHYVRVQDVVDETAEAVGRMLEEGTAYRVPITADADPAPLDAGDGDVYFDVEAAQRLTSWRLGSVSRFDAEHMASAFVEFGGDPDRPGKRGRLDPLLWRAARAGEPSWPTPIGRGRPGWHVECSVIATGTLGTGITVQGGGRDLRFPHHEFSAAHATAITHETFAHHFAHAGLVAYDGEKMSKSLGNLVLVSKLTAEGHDPAAIRLAILSNHYRDDWSWSDELLDRAEERLARWRAHAATVAVDDAASAQADSPLVTRIRRAVANDLDTPTAVAVVDEWAAGDADPAVPGIVDALLGITL</sequence>
<feature type="short sequence motif" description="'KMSKS' region" evidence="10">
    <location>
        <begin position="306"/>
        <end position="310"/>
    </location>
</feature>
<dbReference type="GO" id="GO:0006423">
    <property type="term" value="P:cysteinyl-tRNA aminoacylation"/>
    <property type="evidence" value="ECO:0007669"/>
    <property type="project" value="TreeGrafter"/>
</dbReference>
<evidence type="ECO:0000256" key="1">
    <source>
        <dbReference type="ARBA" id="ARBA00003679"/>
    </source>
</evidence>
<dbReference type="NCBIfam" id="TIGR03447">
    <property type="entry name" value="mycothiol_MshC"/>
    <property type="match status" value="1"/>
</dbReference>
<evidence type="ECO:0000256" key="10">
    <source>
        <dbReference type="HAMAP-Rule" id="MF_01697"/>
    </source>
</evidence>
<dbReference type="InterPro" id="IPR032678">
    <property type="entry name" value="tRNA-synt_1_cat_dom"/>
</dbReference>
<feature type="binding site" evidence="10">
    <location>
        <position position="300"/>
    </location>
    <ligand>
        <name>L-cysteinyl-5'-AMP</name>
        <dbReference type="ChEBI" id="CHEBI:144924"/>
    </ligand>
</feature>
<evidence type="ECO:0000313" key="12">
    <source>
        <dbReference type="EMBL" id="KAB1660186.1"/>
    </source>
</evidence>
<comment type="similarity">
    <text evidence="2 10">Belongs to the class-I aminoacyl-tRNA synthetase family. MshC subfamily.</text>
</comment>
<evidence type="ECO:0000256" key="5">
    <source>
        <dbReference type="ARBA" id="ARBA00022723"/>
    </source>
</evidence>
<evidence type="ECO:0000256" key="4">
    <source>
        <dbReference type="ARBA" id="ARBA00022598"/>
    </source>
</evidence>
<dbReference type="SUPFAM" id="SSF52374">
    <property type="entry name" value="Nucleotidylyl transferase"/>
    <property type="match status" value="1"/>
</dbReference>
<evidence type="ECO:0000313" key="13">
    <source>
        <dbReference type="Proteomes" id="UP000467240"/>
    </source>
</evidence>
<feature type="binding site" evidence="10">
    <location>
        <position position="61"/>
    </location>
    <ligand>
        <name>L-cysteinyl-5'-AMP</name>
        <dbReference type="ChEBI" id="CHEBI:144924"/>
    </ligand>
</feature>
<evidence type="ECO:0000256" key="7">
    <source>
        <dbReference type="ARBA" id="ARBA00022833"/>
    </source>
</evidence>
<feature type="binding site" evidence="10">
    <location>
        <begin position="267"/>
        <end position="269"/>
    </location>
    <ligand>
        <name>L-cysteinyl-5'-AMP</name>
        <dbReference type="ChEBI" id="CHEBI:144924"/>
    </ligand>
</feature>
<protein>
    <recommendedName>
        <fullName evidence="10">L-cysteine:1D-myo-inositol 2-amino-2-deoxy-alpha-D-glucopyranoside ligase</fullName>
        <shortName evidence="10">L-Cys:GlcN-Ins ligase</shortName>
        <ecNumber evidence="10">6.3.1.13</ecNumber>
    </recommendedName>
    <alternativeName>
        <fullName evidence="10">Mycothiol ligase</fullName>
        <shortName evidence="10">MSH ligase</shortName>
    </alternativeName>
</protein>
<dbReference type="Pfam" id="PF01406">
    <property type="entry name" value="tRNA-synt_1e"/>
    <property type="match status" value="1"/>
</dbReference>
<feature type="binding site" evidence="10">
    <location>
        <position position="274"/>
    </location>
    <ligand>
        <name>Zn(2+)</name>
        <dbReference type="ChEBI" id="CHEBI:29105"/>
    </ligand>
</feature>
<reference evidence="12 13" key="1">
    <citation type="submission" date="2019-09" db="EMBL/GenBank/DDBJ databases">
        <title>Phylogeny of genus Pseudoclavibacter and closely related genus.</title>
        <authorList>
            <person name="Li Y."/>
        </authorList>
    </citation>
    <scope>NUCLEOTIDE SEQUENCE [LARGE SCALE GENOMIC DNA]</scope>
    <source>
        <strain evidence="12 13">DSM 23821</strain>
    </source>
</reference>
<dbReference type="OrthoDB" id="9815130at2"/>
<dbReference type="HAMAP" id="MF_01697">
    <property type="entry name" value="MshC"/>
    <property type="match status" value="1"/>
</dbReference>
<feature type="binding site" evidence="10">
    <location>
        <position position="249"/>
    </location>
    <ligand>
        <name>Zn(2+)</name>
        <dbReference type="ChEBI" id="CHEBI:29105"/>
    </ligand>
</feature>
<keyword evidence="4 10" id="KW-0436">Ligase</keyword>
<dbReference type="GO" id="GO:0005524">
    <property type="term" value="F:ATP binding"/>
    <property type="evidence" value="ECO:0007669"/>
    <property type="project" value="UniProtKB-KW"/>
</dbReference>
<dbReference type="Proteomes" id="UP000467240">
    <property type="component" value="Unassembled WGS sequence"/>
</dbReference>
<accession>A0A7J5C090</accession>
<dbReference type="Gene3D" id="3.40.50.620">
    <property type="entry name" value="HUPs"/>
    <property type="match status" value="1"/>
</dbReference>
<dbReference type="GO" id="GO:0010125">
    <property type="term" value="P:mycothiol biosynthetic process"/>
    <property type="evidence" value="ECO:0007669"/>
    <property type="project" value="UniProtKB-UniRule"/>
</dbReference>
<dbReference type="PANTHER" id="PTHR10890:SF3">
    <property type="entry name" value="CYSTEINE--TRNA LIGASE, CYTOPLASMIC"/>
    <property type="match status" value="1"/>
</dbReference>
<comment type="caution">
    <text evidence="12">The sequence shown here is derived from an EMBL/GenBank/DDBJ whole genome shotgun (WGS) entry which is preliminary data.</text>
</comment>
<dbReference type="GO" id="GO:0008270">
    <property type="term" value="F:zinc ion binding"/>
    <property type="evidence" value="ECO:0007669"/>
    <property type="project" value="UniProtKB-UniRule"/>
</dbReference>
<comment type="catalytic activity">
    <reaction evidence="9 10">
        <text>1D-myo-inositol 2-amino-2-deoxy-alpha-D-glucopyranoside + L-cysteine + ATP = 1D-myo-inositol 2-(L-cysteinylamino)-2-deoxy-alpha-D-glucopyranoside + AMP + diphosphate + H(+)</text>
        <dbReference type="Rhea" id="RHEA:26176"/>
        <dbReference type="ChEBI" id="CHEBI:15378"/>
        <dbReference type="ChEBI" id="CHEBI:30616"/>
        <dbReference type="ChEBI" id="CHEBI:33019"/>
        <dbReference type="ChEBI" id="CHEBI:35235"/>
        <dbReference type="ChEBI" id="CHEBI:58886"/>
        <dbReference type="ChEBI" id="CHEBI:58887"/>
        <dbReference type="ChEBI" id="CHEBI:456215"/>
        <dbReference type="EC" id="6.3.1.13"/>
    </reaction>
</comment>
<feature type="binding site" evidence="10">
    <location>
        <position position="46"/>
    </location>
    <ligand>
        <name>Zn(2+)</name>
        <dbReference type="ChEBI" id="CHEBI:29105"/>
    </ligand>
</feature>
<dbReference type="GO" id="GO:0005829">
    <property type="term" value="C:cytosol"/>
    <property type="evidence" value="ECO:0007669"/>
    <property type="project" value="TreeGrafter"/>
</dbReference>
<keyword evidence="7 10" id="KW-0862">Zinc</keyword>
<evidence type="ECO:0000256" key="3">
    <source>
        <dbReference type="ARBA" id="ARBA00011245"/>
    </source>
</evidence>
<name>A0A7J5C090_9MICO</name>
<comment type="function">
    <text evidence="1 10">Catalyzes the ATP-dependent condensation of GlcN-Ins and L-cysteine to form L-Cys-GlcN-Ins.</text>
</comment>
<comment type="subunit">
    <text evidence="3 10">Monomer.</text>
</comment>
<proteinExistence type="inferred from homology"/>
<evidence type="ECO:0000259" key="11">
    <source>
        <dbReference type="Pfam" id="PF01406"/>
    </source>
</evidence>
<feature type="short sequence motif" description="'HIGH' region" evidence="10">
    <location>
        <begin position="48"/>
        <end position="58"/>
    </location>
</feature>
<feature type="domain" description="tRNA synthetases class I catalytic" evidence="11">
    <location>
        <begin position="38"/>
        <end position="354"/>
    </location>
</feature>
<comment type="caution">
    <text evidence="10">Lacks conserved residue(s) required for the propagation of feature annotation.</text>
</comment>
<feature type="binding site" evidence="10">
    <location>
        <position position="245"/>
    </location>
    <ligand>
        <name>L-cysteinyl-5'-AMP</name>
        <dbReference type="ChEBI" id="CHEBI:144924"/>
    </ligand>
</feature>
<feature type="binding site" evidence="10">
    <location>
        <begin position="46"/>
        <end position="49"/>
    </location>
    <ligand>
        <name>L-cysteinyl-5'-AMP</name>
        <dbReference type="ChEBI" id="CHEBI:144924"/>
    </ligand>
</feature>
<evidence type="ECO:0000256" key="8">
    <source>
        <dbReference type="ARBA" id="ARBA00022840"/>
    </source>
</evidence>
<comment type="cofactor">
    <cofactor evidence="10">
        <name>Zn(2+)</name>
        <dbReference type="ChEBI" id="CHEBI:29105"/>
    </cofactor>
    <text evidence="10">Binds 1 zinc ion per subunit.</text>
</comment>
<keyword evidence="13" id="KW-1185">Reference proteome</keyword>
<organism evidence="12 13">
    <name type="scientific">Pseudoclavibacter chungangensis</name>
    <dbReference type="NCBI Taxonomy" id="587635"/>
    <lineage>
        <taxon>Bacteria</taxon>
        <taxon>Bacillati</taxon>
        <taxon>Actinomycetota</taxon>
        <taxon>Actinomycetes</taxon>
        <taxon>Micrococcales</taxon>
        <taxon>Microbacteriaceae</taxon>
        <taxon>Pseudoclavibacter</taxon>
    </lineage>
</organism>
<dbReference type="PANTHER" id="PTHR10890">
    <property type="entry name" value="CYSTEINYL-TRNA SYNTHETASE"/>
    <property type="match status" value="1"/>
</dbReference>
<evidence type="ECO:0000256" key="9">
    <source>
        <dbReference type="ARBA" id="ARBA00048350"/>
    </source>
</evidence>
<keyword evidence="8 10" id="KW-0067">ATP-binding</keyword>
<dbReference type="PRINTS" id="PR00983">
    <property type="entry name" value="TRNASYNTHCYS"/>
</dbReference>
<feature type="binding site" evidence="10">
    <location>
        <begin position="84"/>
        <end position="86"/>
    </location>
    <ligand>
        <name>L-cysteinyl-5'-AMP</name>
        <dbReference type="ChEBI" id="CHEBI:144924"/>
    </ligand>
</feature>
<dbReference type="AlphaFoldDB" id="A0A7J5C090"/>
<dbReference type="EMBL" id="WBJZ01000004">
    <property type="protein sequence ID" value="KAB1660186.1"/>
    <property type="molecule type" value="Genomic_DNA"/>
</dbReference>
<evidence type="ECO:0000256" key="2">
    <source>
        <dbReference type="ARBA" id="ARBA00007723"/>
    </source>
</evidence>
<dbReference type="InterPro" id="IPR014729">
    <property type="entry name" value="Rossmann-like_a/b/a_fold"/>
</dbReference>
<gene>
    <name evidence="10" type="primary">mshC</name>
    <name evidence="12" type="ORF">F8O01_04500</name>
</gene>
<dbReference type="Gene3D" id="1.20.120.640">
    <property type="entry name" value="Anticodon-binding domain of a subclass of class I aminoacyl-tRNA synthetases"/>
    <property type="match status" value="1"/>
</dbReference>
<dbReference type="EC" id="6.3.1.13" evidence="10"/>
<dbReference type="GO" id="GO:0035446">
    <property type="term" value="F:cysteine-glucosaminylinositol ligase activity"/>
    <property type="evidence" value="ECO:0007669"/>
    <property type="project" value="UniProtKB-UniRule"/>
</dbReference>